<feature type="transmembrane region" description="Helical" evidence="6">
    <location>
        <begin position="244"/>
        <end position="268"/>
    </location>
</feature>
<dbReference type="InterPro" id="IPR014227">
    <property type="entry name" value="YtvI-like"/>
</dbReference>
<comment type="similarity">
    <text evidence="2">Belongs to the autoinducer-2 exporter (AI-2E) (TC 2.A.86) family.</text>
</comment>
<reference evidence="7 8" key="1">
    <citation type="submission" date="2011-04" db="EMBL/GenBank/DDBJ databases">
        <title>The Genome Sequence of Clostridium citroniae WAL-19142.</title>
        <authorList>
            <consortium name="The Broad Institute Genome Sequencing Platform"/>
            <person name="Earl A."/>
            <person name="Ward D."/>
            <person name="Feldgarden M."/>
            <person name="Gevers D."/>
            <person name="Warren Y.A."/>
            <person name="Tyrrell K.L."/>
            <person name="Citron D.M."/>
            <person name="Goldstein E.J."/>
            <person name="Daigneault M."/>
            <person name="Allen-Vercoe E."/>
            <person name="Young S.K."/>
            <person name="Zeng Q."/>
            <person name="Gargeya S."/>
            <person name="Fitzgerald M."/>
            <person name="Haas B."/>
            <person name="Abouelleil A."/>
            <person name="Alvarado L."/>
            <person name="Arachchi H.M."/>
            <person name="Berlin A."/>
            <person name="Brown A."/>
            <person name="Chapman S.B."/>
            <person name="Chen Z."/>
            <person name="Dunbar C."/>
            <person name="Freedman E."/>
            <person name="Gearin G."/>
            <person name="Gellesch M."/>
            <person name="Goldberg J."/>
            <person name="Griggs A."/>
            <person name="Gujja S."/>
            <person name="Heilman E.R."/>
            <person name="Heiman D."/>
            <person name="Howarth C."/>
            <person name="Larson L."/>
            <person name="Lui A."/>
            <person name="MacDonald P.J."/>
            <person name="Mehta T."/>
            <person name="Montmayeur A."/>
            <person name="Murphy C."/>
            <person name="Neiman D."/>
            <person name="Pearson M."/>
            <person name="Priest M."/>
            <person name="Roberts A."/>
            <person name="Saif S."/>
            <person name="Shea T."/>
            <person name="Shenoy N."/>
            <person name="Sisk P."/>
            <person name="Stolte C."/>
            <person name="Sykes S."/>
            <person name="White J."/>
            <person name="Yandava C."/>
            <person name="Wortman J."/>
            <person name="Nusbaum C."/>
            <person name="Birren B."/>
        </authorList>
    </citation>
    <scope>NUCLEOTIDE SEQUENCE [LARGE SCALE GENOMIC DNA]</scope>
    <source>
        <strain evidence="7 8">WAL-19142</strain>
    </source>
</reference>
<dbReference type="InterPro" id="IPR002549">
    <property type="entry name" value="AI-2E-like"/>
</dbReference>
<name>A0A0J9C3Z8_9FIRM</name>
<sequence length="353" mass="38072">MDIQKRRTFIISFVYFSIIGVLCYILFKRLIPMLMPFIAALAIAAMLDPAVSLLEARMGRGKEQAAVVVLLVFYGCILGIIALAGSQAVTMIQEQGKKLPAFYSEVVEPGLSRFFSLLENSFPGHSIHISSLGSSLEHAMENAAGALSSSLIGWGASVIVGFPTLLVDLLVTVIASFFLTGSYRQVISFLLRQLPKDKRTMLIQAWTSARNVTGRLIRAYALLMSLTFAELYAGFYILGVPMAFTTACLITLVDILPVLGTGTILLPWALTAWVSGPKSLGFGLLCLYLLITVIRQSLEPKVIGLQMGLSPAATLLCIFAGGKLLGLPGIFLFPIAATVLVELDEAGVIHILK</sequence>
<protein>
    <submittedName>
        <fullName evidence="7">Sporulation integral membrane protein YtvI</fullName>
    </submittedName>
</protein>
<feature type="transmembrane region" description="Helical" evidence="6">
    <location>
        <begin position="33"/>
        <end position="54"/>
    </location>
</feature>
<feature type="transmembrane region" description="Helical" evidence="6">
    <location>
        <begin position="66"/>
        <end position="89"/>
    </location>
</feature>
<dbReference type="OrthoDB" id="9774361at2"/>
<feature type="transmembrane region" description="Helical" evidence="6">
    <location>
        <begin position="219"/>
        <end position="238"/>
    </location>
</feature>
<evidence type="ECO:0000256" key="1">
    <source>
        <dbReference type="ARBA" id="ARBA00004141"/>
    </source>
</evidence>
<keyword evidence="5 6" id="KW-0472">Membrane</keyword>
<comment type="subcellular location">
    <subcellularLocation>
        <location evidence="1">Membrane</location>
        <topology evidence="1">Multi-pass membrane protein</topology>
    </subcellularLocation>
</comment>
<feature type="transmembrane region" description="Helical" evidence="6">
    <location>
        <begin position="151"/>
        <end position="179"/>
    </location>
</feature>
<dbReference type="GO" id="GO:0055085">
    <property type="term" value="P:transmembrane transport"/>
    <property type="evidence" value="ECO:0007669"/>
    <property type="project" value="TreeGrafter"/>
</dbReference>
<evidence type="ECO:0000256" key="4">
    <source>
        <dbReference type="ARBA" id="ARBA00022989"/>
    </source>
</evidence>
<organism evidence="7 8">
    <name type="scientific">[Clostridium] citroniae WAL-19142</name>
    <dbReference type="NCBI Taxonomy" id="742734"/>
    <lineage>
        <taxon>Bacteria</taxon>
        <taxon>Bacillati</taxon>
        <taxon>Bacillota</taxon>
        <taxon>Clostridia</taxon>
        <taxon>Lachnospirales</taxon>
        <taxon>Lachnospiraceae</taxon>
        <taxon>Enterocloster</taxon>
    </lineage>
</organism>
<dbReference type="EMBL" id="ADLK01000021">
    <property type="protein sequence ID" value="KMW19126.1"/>
    <property type="molecule type" value="Genomic_DNA"/>
</dbReference>
<dbReference type="GO" id="GO:0016020">
    <property type="term" value="C:membrane"/>
    <property type="evidence" value="ECO:0007669"/>
    <property type="project" value="UniProtKB-SubCell"/>
</dbReference>
<proteinExistence type="inferred from homology"/>
<dbReference type="NCBIfam" id="TIGR02872">
    <property type="entry name" value="spore_ytvI"/>
    <property type="match status" value="1"/>
</dbReference>
<feature type="transmembrane region" description="Helical" evidence="6">
    <location>
        <begin position="280"/>
        <end position="298"/>
    </location>
</feature>
<dbReference type="Proteomes" id="UP000037392">
    <property type="component" value="Unassembled WGS sequence"/>
</dbReference>
<evidence type="ECO:0000313" key="7">
    <source>
        <dbReference type="EMBL" id="KMW19126.1"/>
    </source>
</evidence>
<keyword evidence="3 6" id="KW-0812">Transmembrane</keyword>
<dbReference type="GeneID" id="93165266"/>
<evidence type="ECO:0000313" key="8">
    <source>
        <dbReference type="Proteomes" id="UP000037392"/>
    </source>
</evidence>
<dbReference type="AlphaFoldDB" id="A0A0J9C3Z8"/>
<dbReference type="PATRIC" id="fig|742734.4.peg.2803"/>
<evidence type="ECO:0000256" key="2">
    <source>
        <dbReference type="ARBA" id="ARBA00009773"/>
    </source>
</evidence>
<keyword evidence="4 6" id="KW-1133">Transmembrane helix</keyword>
<evidence type="ECO:0000256" key="3">
    <source>
        <dbReference type="ARBA" id="ARBA00022692"/>
    </source>
</evidence>
<dbReference type="Pfam" id="PF01594">
    <property type="entry name" value="AI-2E_transport"/>
    <property type="match status" value="1"/>
</dbReference>
<comment type="caution">
    <text evidence="7">The sequence shown here is derived from an EMBL/GenBank/DDBJ whole genome shotgun (WGS) entry which is preliminary data.</text>
</comment>
<accession>A0A0J9C3Z8</accession>
<gene>
    <name evidence="7" type="ORF">HMPREF9470_02611</name>
</gene>
<dbReference type="PANTHER" id="PTHR21716:SF68">
    <property type="entry name" value="TRANSPORT PROTEIN YTVI-RELATED"/>
    <property type="match status" value="1"/>
</dbReference>
<evidence type="ECO:0000256" key="5">
    <source>
        <dbReference type="ARBA" id="ARBA00023136"/>
    </source>
</evidence>
<feature type="transmembrane region" description="Helical" evidence="6">
    <location>
        <begin position="318"/>
        <end position="343"/>
    </location>
</feature>
<dbReference type="RefSeq" id="WP_007865987.1">
    <property type="nucleotide sequence ID" value="NZ_KQ235878.1"/>
</dbReference>
<dbReference type="PANTHER" id="PTHR21716">
    <property type="entry name" value="TRANSMEMBRANE PROTEIN"/>
    <property type="match status" value="1"/>
</dbReference>
<feature type="transmembrane region" description="Helical" evidence="6">
    <location>
        <begin position="9"/>
        <end position="27"/>
    </location>
</feature>
<evidence type="ECO:0000256" key="6">
    <source>
        <dbReference type="SAM" id="Phobius"/>
    </source>
</evidence>